<sequence>MKTNAPWSLAVAWDWMEECARSADSAVPGAQDVNELAEAVGLATREYSMLVETGVPLRALPG</sequence>
<reference evidence="1" key="1">
    <citation type="journal article" date="2022" name="bioRxiv">
        <title>Discovery and biosynthetic assessment of Streptomyces ortus sp nov. isolated from a deep-sea sponge.</title>
        <authorList>
            <person name="Williams S.E."/>
        </authorList>
    </citation>
    <scope>NUCLEOTIDE SEQUENCE</scope>
    <source>
        <strain evidence="1">A15ISP2-DRY2</strain>
    </source>
</reference>
<dbReference type="Proteomes" id="UP001165590">
    <property type="component" value="Unassembled WGS sequence"/>
</dbReference>
<evidence type="ECO:0000313" key="1">
    <source>
        <dbReference type="EMBL" id="MCX4238677.1"/>
    </source>
</evidence>
<dbReference type="EMBL" id="JAIFZO010000002">
    <property type="protein sequence ID" value="MCX4238677.1"/>
    <property type="molecule type" value="Genomic_DNA"/>
</dbReference>
<accession>A0ABT3VFF5</accession>
<gene>
    <name evidence="1" type="ORF">K3769_39065</name>
</gene>
<dbReference type="RefSeq" id="WP_267030946.1">
    <property type="nucleotide sequence ID" value="NZ_JAIFZO010000002.1"/>
</dbReference>
<evidence type="ECO:0000313" key="2">
    <source>
        <dbReference type="Proteomes" id="UP001165590"/>
    </source>
</evidence>
<keyword evidence="2" id="KW-1185">Reference proteome</keyword>
<protein>
    <submittedName>
        <fullName evidence="1">Uncharacterized protein</fullName>
    </submittedName>
</protein>
<organism evidence="1 2">
    <name type="scientific">Streptomyces ortus</name>
    <dbReference type="NCBI Taxonomy" id="2867268"/>
    <lineage>
        <taxon>Bacteria</taxon>
        <taxon>Bacillati</taxon>
        <taxon>Actinomycetota</taxon>
        <taxon>Actinomycetes</taxon>
        <taxon>Kitasatosporales</taxon>
        <taxon>Streptomycetaceae</taxon>
        <taxon>Streptomyces</taxon>
    </lineage>
</organism>
<comment type="caution">
    <text evidence="1">The sequence shown here is derived from an EMBL/GenBank/DDBJ whole genome shotgun (WGS) entry which is preliminary data.</text>
</comment>
<name>A0ABT3VFF5_9ACTN</name>
<proteinExistence type="predicted"/>